<protein>
    <submittedName>
        <fullName evidence="1">Uncharacterized protein</fullName>
    </submittedName>
</protein>
<name>A0A3M7Q8V3_BRAPC</name>
<evidence type="ECO:0000313" key="1">
    <source>
        <dbReference type="EMBL" id="RNA07836.1"/>
    </source>
</evidence>
<organism evidence="1 2">
    <name type="scientific">Brachionus plicatilis</name>
    <name type="common">Marine rotifer</name>
    <name type="synonym">Brachionus muelleri</name>
    <dbReference type="NCBI Taxonomy" id="10195"/>
    <lineage>
        <taxon>Eukaryota</taxon>
        <taxon>Metazoa</taxon>
        <taxon>Spiralia</taxon>
        <taxon>Gnathifera</taxon>
        <taxon>Rotifera</taxon>
        <taxon>Eurotatoria</taxon>
        <taxon>Monogononta</taxon>
        <taxon>Pseudotrocha</taxon>
        <taxon>Ploima</taxon>
        <taxon>Brachionidae</taxon>
        <taxon>Brachionus</taxon>
    </lineage>
</organism>
<dbReference type="EMBL" id="REGN01006933">
    <property type="protein sequence ID" value="RNA07836.1"/>
    <property type="molecule type" value="Genomic_DNA"/>
</dbReference>
<accession>A0A3M7Q8V3</accession>
<dbReference type="Proteomes" id="UP000276133">
    <property type="component" value="Unassembled WGS sequence"/>
</dbReference>
<sequence>MHGTRLVSRYFQWLGKKSPNLSPYRAESAQFSFRFMIKKFKTVSIIFKQKALYSGDLITVFYEKLHHIINILIKKSLKDFFFVQRLNSHLVMNFSIFSVACDTNLNKRENSDIIF</sequence>
<comment type="caution">
    <text evidence="1">The sequence shown here is derived from an EMBL/GenBank/DDBJ whole genome shotgun (WGS) entry which is preliminary data.</text>
</comment>
<reference evidence="1 2" key="1">
    <citation type="journal article" date="2018" name="Sci. Rep.">
        <title>Genomic signatures of local adaptation to the degree of environmental predictability in rotifers.</title>
        <authorList>
            <person name="Franch-Gras L."/>
            <person name="Hahn C."/>
            <person name="Garcia-Roger E.M."/>
            <person name="Carmona M.J."/>
            <person name="Serra M."/>
            <person name="Gomez A."/>
        </authorList>
    </citation>
    <scope>NUCLEOTIDE SEQUENCE [LARGE SCALE GENOMIC DNA]</scope>
    <source>
        <strain evidence="1">HYR1</strain>
    </source>
</reference>
<keyword evidence="2" id="KW-1185">Reference proteome</keyword>
<gene>
    <name evidence="1" type="ORF">BpHYR1_020427</name>
</gene>
<proteinExistence type="predicted"/>
<dbReference type="AlphaFoldDB" id="A0A3M7Q8V3"/>
<evidence type="ECO:0000313" key="2">
    <source>
        <dbReference type="Proteomes" id="UP000276133"/>
    </source>
</evidence>